<feature type="compositionally biased region" description="Pro residues" evidence="5">
    <location>
        <begin position="184"/>
        <end position="196"/>
    </location>
</feature>
<keyword evidence="1" id="KW-0488">Methylation</keyword>
<dbReference type="InterPro" id="IPR036163">
    <property type="entry name" value="HMA_dom_sf"/>
</dbReference>
<sequence>MNPSMTAPAPAEEQQPIEPLRYQTWVLKVSIHCEGCKRKVKRILQAIEGVYMISIDSKQQKVTVTGNIEPEILIRKLMRTGKHAEMWPMSPGENERRPGSNRPKGGEDDSDSEDSDHGEEHPPPDQQYGVKFMLGDHRPSPGMMMQMGPPPGQALPPPANPGGGSGGKKKKKKKKKKKSGGGNPPGPGGAPGPAQGPGPAAGTQMVGHGLPACTGVQFQDPAGGPPMNHSYPPQGHYPYQPSHVPISTPVYTANYSAVQPARSHGSYYHHSAMQPYSYAYAEPDTYSGPADSFELINDENPNWCSVM</sequence>
<dbReference type="Pfam" id="PF00403">
    <property type="entry name" value="HMA"/>
    <property type="match status" value="1"/>
</dbReference>
<comment type="similarity">
    <text evidence="4">Belongs to the HIPP family.</text>
</comment>
<evidence type="ECO:0000313" key="8">
    <source>
        <dbReference type="Proteomes" id="UP000594263"/>
    </source>
</evidence>
<dbReference type="Gramene" id="Kaladp0058s0174.1.v1.1">
    <property type="protein sequence ID" value="Kaladp0058s0174.1.v1.1"/>
    <property type="gene ID" value="Kaladp0058s0174.v1.1"/>
</dbReference>
<name>A0A7N0U8V1_KALFE</name>
<dbReference type="PANTHER" id="PTHR45868">
    <property type="entry name" value="HEAVY METAL-ASSOCIATED ISOPRENYLATED PLANT PROTEIN 33-RELATED"/>
    <property type="match status" value="1"/>
</dbReference>
<dbReference type="SUPFAM" id="SSF55008">
    <property type="entry name" value="HMA, heavy metal-associated domain"/>
    <property type="match status" value="1"/>
</dbReference>
<keyword evidence="3" id="KW-0636">Prenylation</keyword>
<dbReference type="GO" id="GO:0046872">
    <property type="term" value="F:metal ion binding"/>
    <property type="evidence" value="ECO:0007669"/>
    <property type="project" value="UniProtKB-KW"/>
</dbReference>
<protein>
    <recommendedName>
        <fullName evidence="6">HMA domain-containing protein</fullName>
    </recommendedName>
</protein>
<feature type="domain" description="HMA" evidence="6">
    <location>
        <begin position="22"/>
        <end position="85"/>
    </location>
</feature>
<accession>A0A7N0U8V1</accession>
<reference evidence="7" key="1">
    <citation type="submission" date="2021-01" db="UniProtKB">
        <authorList>
            <consortium name="EnsemblPlants"/>
        </authorList>
    </citation>
    <scope>IDENTIFICATION</scope>
</reference>
<dbReference type="OMA" id="HDINGRK"/>
<evidence type="ECO:0000256" key="1">
    <source>
        <dbReference type="ARBA" id="ARBA00022481"/>
    </source>
</evidence>
<dbReference type="PANTHER" id="PTHR45868:SF80">
    <property type="entry name" value="F15K9.8-RELATED"/>
    <property type="match status" value="1"/>
</dbReference>
<keyword evidence="2" id="KW-0479">Metal-binding</keyword>
<evidence type="ECO:0000259" key="6">
    <source>
        <dbReference type="PROSITE" id="PS50846"/>
    </source>
</evidence>
<organism evidence="7 8">
    <name type="scientific">Kalanchoe fedtschenkoi</name>
    <name type="common">Lavender scallops</name>
    <name type="synonym">South American air plant</name>
    <dbReference type="NCBI Taxonomy" id="63787"/>
    <lineage>
        <taxon>Eukaryota</taxon>
        <taxon>Viridiplantae</taxon>
        <taxon>Streptophyta</taxon>
        <taxon>Embryophyta</taxon>
        <taxon>Tracheophyta</taxon>
        <taxon>Spermatophyta</taxon>
        <taxon>Magnoliopsida</taxon>
        <taxon>eudicotyledons</taxon>
        <taxon>Gunneridae</taxon>
        <taxon>Pentapetalae</taxon>
        <taxon>Saxifragales</taxon>
        <taxon>Crassulaceae</taxon>
        <taxon>Kalanchoe</taxon>
    </lineage>
</organism>
<evidence type="ECO:0000313" key="7">
    <source>
        <dbReference type="EnsemblPlants" id="Kaladp0058s0174.1.v1.1"/>
    </source>
</evidence>
<dbReference type="InterPro" id="IPR006121">
    <property type="entry name" value="HMA_dom"/>
</dbReference>
<evidence type="ECO:0000256" key="4">
    <source>
        <dbReference type="ARBA" id="ARBA00024045"/>
    </source>
</evidence>
<evidence type="ECO:0000256" key="2">
    <source>
        <dbReference type="ARBA" id="ARBA00022723"/>
    </source>
</evidence>
<dbReference type="FunFam" id="3.30.70.100:FF:000008">
    <property type="entry name" value="Copper transport protein ATOX1"/>
    <property type="match status" value="1"/>
</dbReference>
<keyword evidence="3" id="KW-0449">Lipoprotein</keyword>
<dbReference type="EnsemblPlants" id="Kaladp0058s0174.1.v1.1">
    <property type="protein sequence ID" value="Kaladp0058s0174.1.v1.1"/>
    <property type="gene ID" value="Kaladp0058s0174.v1.1"/>
</dbReference>
<feature type="compositionally biased region" description="Basic residues" evidence="5">
    <location>
        <begin position="167"/>
        <end position="179"/>
    </location>
</feature>
<feature type="region of interest" description="Disordered" evidence="5">
    <location>
        <begin position="85"/>
        <end position="226"/>
    </location>
</feature>
<dbReference type="Gene3D" id="3.30.70.100">
    <property type="match status" value="1"/>
</dbReference>
<evidence type="ECO:0000256" key="5">
    <source>
        <dbReference type="SAM" id="MobiDB-lite"/>
    </source>
</evidence>
<evidence type="ECO:0000256" key="3">
    <source>
        <dbReference type="ARBA" id="ARBA00023289"/>
    </source>
</evidence>
<proteinExistence type="inferred from homology"/>
<dbReference type="AlphaFoldDB" id="A0A7N0U8V1"/>
<dbReference type="PROSITE" id="PS50846">
    <property type="entry name" value="HMA_2"/>
    <property type="match status" value="1"/>
</dbReference>
<keyword evidence="8" id="KW-1185">Reference proteome</keyword>
<dbReference type="Proteomes" id="UP000594263">
    <property type="component" value="Unplaced"/>
</dbReference>
<feature type="compositionally biased region" description="Pro residues" evidence="5">
    <location>
        <begin position="148"/>
        <end position="160"/>
    </location>
</feature>
<dbReference type="CDD" id="cd00371">
    <property type="entry name" value="HMA"/>
    <property type="match status" value="1"/>
</dbReference>
<feature type="compositionally biased region" description="Acidic residues" evidence="5">
    <location>
        <begin position="108"/>
        <end position="117"/>
    </location>
</feature>